<accession>A0A7C2P2D0</accession>
<evidence type="ECO:0000313" key="9">
    <source>
        <dbReference type="EMBL" id="HEN16492.1"/>
    </source>
</evidence>
<evidence type="ECO:0000256" key="1">
    <source>
        <dbReference type="ARBA" id="ARBA00004286"/>
    </source>
</evidence>
<evidence type="ECO:0000259" key="8">
    <source>
        <dbReference type="PROSITE" id="PS50868"/>
    </source>
</evidence>
<gene>
    <name evidence="9" type="ORF">ENQ76_13610</name>
</gene>
<dbReference type="InterPro" id="IPR003616">
    <property type="entry name" value="Post-SET_dom"/>
</dbReference>
<dbReference type="PANTHER" id="PTHR22884">
    <property type="entry name" value="SET DOMAIN PROTEINS"/>
    <property type="match status" value="1"/>
</dbReference>
<dbReference type="InterPro" id="IPR046341">
    <property type="entry name" value="SET_dom_sf"/>
</dbReference>
<proteinExistence type="predicted"/>
<evidence type="ECO:0000256" key="6">
    <source>
        <dbReference type="SAM" id="MobiDB-lite"/>
    </source>
</evidence>
<evidence type="ECO:0000259" key="7">
    <source>
        <dbReference type="PROSITE" id="PS50280"/>
    </source>
</evidence>
<keyword evidence="4 9" id="KW-0808">Transferase</keyword>
<comment type="caution">
    <text evidence="9">The sequence shown here is derived from an EMBL/GenBank/DDBJ whole genome shotgun (WGS) entry which is preliminary data.</text>
</comment>
<evidence type="ECO:0000256" key="2">
    <source>
        <dbReference type="ARBA" id="ARBA00022454"/>
    </source>
</evidence>
<dbReference type="GO" id="GO:0008168">
    <property type="term" value="F:methyltransferase activity"/>
    <property type="evidence" value="ECO:0007669"/>
    <property type="project" value="UniProtKB-KW"/>
</dbReference>
<keyword evidence="2" id="KW-0158">Chromosome</keyword>
<keyword evidence="3 9" id="KW-0489">Methyltransferase</keyword>
<reference evidence="9" key="1">
    <citation type="journal article" date="2020" name="mSystems">
        <title>Genome- and Community-Level Interaction Insights into Carbon Utilization and Element Cycling Functions of Hydrothermarchaeota in Hydrothermal Sediment.</title>
        <authorList>
            <person name="Zhou Z."/>
            <person name="Liu Y."/>
            <person name="Xu W."/>
            <person name="Pan J."/>
            <person name="Luo Z.H."/>
            <person name="Li M."/>
        </authorList>
    </citation>
    <scope>NUCLEOTIDE SEQUENCE [LARGE SCALE GENOMIC DNA]</scope>
    <source>
        <strain evidence="9">SpSt-339</strain>
    </source>
</reference>
<dbReference type="GO" id="GO:0032259">
    <property type="term" value="P:methylation"/>
    <property type="evidence" value="ECO:0007669"/>
    <property type="project" value="UniProtKB-KW"/>
</dbReference>
<feature type="region of interest" description="Disordered" evidence="6">
    <location>
        <begin position="144"/>
        <end position="179"/>
    </location>
</feature>
<dbReference type="InterPro" id="IPR001214">
    <property type="entry name" value="SET_dom"/>
</dbReference>
<keyword evidence="5" id="KW-0949">S-adenosyl-L-methionine</keyword>
<comment type="subcellular location">
    <subcellularLocation>
        <location evidence="1">Chromosome</location>
    </subcellularLocation>
</comment>
<feature type="domain" description="SET" evidence="7">
    <location>
        <begin position="6"/>
        <end position="113"/>
    </location>
</feature>
<dbReference type="PROSITE" id="PS50868">
    <property type="entry name" value="POST_SET"/>
    <property type="match status" value="1"/>
</dbReference>
<sequence length="179" mass="19828">MPATTQWVRVGKVRYGRAVFARTDIPARTLVGSVIGRVIDDAEYVSPYCIDLGGSLSLEPMAPFRFLNHSCEPNCQLFLVERTYPDGTDAPADVQLESLRPIARGEELTIDYAWSADGAIPCLCGSRRCRGWVVAADELPKLLQRPKDRKSGPSGAVEAKLRRQADVSHNNPNFLRKSR</sequence>
<evidence type="ECO:0000256" key="4">
    <source>
        <dbReference type="ARBA" id="ARBA00022679"/>
    </source>
</evidence>
<protein>
    <submittedName>
        <fullName evidence="9">SET domain-containing protein-lysine N-methyltransferase</fullName>
    </submittedName>
</protein>
<name>A0A7C2P2D0_9PLAN</name>
<dbReference type="Gene3D" id="2.170.270.10">
    <property type="entry name" value="SET domain"/>
    <property type="match status" value="1"/>
</dbReference>
<dbReference type="EMBL" id="DSOK01000374">
    <property type="protein sequence ID" value="HEN16492.1"/>
    <property type="molecule type" value="Genomic_DNA"/>
</dbReference>
<feature type="domain" description="Post-SET" evidence="8">
    <location>
        <begin position="118"/>
        <end position="134"/>
    </location>
</feature>
<organism evidence="9">
    <name type="scientific">Schlesneria paludicola</name>
    <dbReference type="NCBI Taxonomy" id="360056"/>
    <lineage>
        <taxon>Bacteria</taxon>
        <taxon>Pseudomonadati</taxon>
        <taxon>Planctomycetota</taxon>
        <taxon>Planctomycetia</taxon>
        <taxon>Planctomycetales</taxon>
        <taxon>Planctomycetaceae</taxon>
        <taxon>Schlesneria</taxon>
    </lineage>
</organism>
<dbReference type="Pfam" id="PF00856">
    <property type="entry name" value="SET"/>
    <property type="match status" value="1"/>
</dbReference>
<dbReference type="PROSITE" id="PS50280">
    <property type="entry name" value="SET"/>
    <property type="match status" value="1"/>
</dbReference>
<evidence type="ECO:0000256" key="3">
    <source>
        <dbReference type="ARBA" id="ARBA00022603"/>
    </source>
</evidence>
<dbReference type="InterPro" id="IPR050777">
    <property type="entry name" value="SET2_Histone-Lys_MeTrsfase"/>
</dbReference>
<dbReference type="AlphaFoldDB" id="A0A7C2P2D0"/>
<dbReference type="SUPFAM" id="SSF82199">
    <property type="entry name" value="SET domain"/>
    <property type="match status" value="1"/>
</dbReference>
<dbReference type="SMART" id="SM00317">
    <property type="entry name" value="SET"/>
    <property type="match status" value="1"/>
</dbReference>
<dbReference type="GO" id="GO:0005694">
    <property type="term" value="C:chromosome"/>
    <property type="evidence" value="ECO:0007669"/>
    <property type="project" value="UniProtKB-SubCell"/>
</dbReference>
<evidence type="ECO:0000256" key="5">
    <source>
        <dbReference type="ARBA" id="ARBA00022691"/>
    </source>
</evidence>